<organism evidence="1 2">
    <name type="scientific">Microbacterium binotii</name>
    <dbReference type="NCBI Taxonomy" id="462710"/>
    <lineage>
        <taxon>Bacteria</taxon>
        <taxon>Bacillati</taxon>
        <taxon>Actinomycetota</taxon>
        <taxon>Actinomycetes</taxon>
        <taxon>Micrococcales</taxon>
        <taxon>Microbacteriaceae</taxon>
        <taxon>Microbacterium</taxon>
    </lineage>
</organism>
<proteinExistence type="predicted"/>
<comment type="caution">
    <text evidence="1">The sequence shown here is derived from an EMBL/GenBank/DDBJ whole genome shotgun (WGS) entry which is preliminary data.</text>
</comment>
<dbReference type="Proteomes" id="UP001500274">
    <property type="component" value="Unassembled WGS sequence"/>
</dbReference>
<name>A0ABN3P5A8_9MICO</name>
<evidence type="ECO:0008006" key="3">
    <source>
        <dbReference type="Google" id="ProtNLM"/>
    </source>
</evidence>
<sequence>MRAAPGVFVDGTRWRALTPMARHAQRVWEASIRVAPGTVFSHHAAAALHGIDTLGEWPARLDVSVEADAGGRSTGLMRRHTRAMAEVEILPWGDCFVTSPAQTAVDLAASGTFLQGVAAIDQAIWSGRSGGALTTFAQVRERVAARRRRGLARIHRAVAFARDGAANVRESQSRVLIAELGFPQPVTQHRIRLTDGALYIADFFWPRHDHIGEFDGLGKYFTRARESGRTPLQSLAAEKDREDALRRVVSGFSRWRTGDLDDPRRLYDILRGAGLPTSRPRPLG</sequence>
<keyword evidence="2" id="KW-1185">Reference proteome</keyword>
<evidence type="ECO:0000313" key="1">
    <source>
        <dbReference type="EMBL" id="GAA2567122.1"/>
    </source>
</evidence>
<dbReference type="EMBL" id="BAAARI010000001">
    <property type="protein sequence ID" value="GAA2567122.1"/>
    <property type="molecule type" value="Genomic_DNA"/>
</dbReference>
<accession>A0ABN3P5A8</accession>
<gene>
    <name evidence="1" type="ORF">GCM10009862_02290</name>
</gene>
<evidence type="ECO:0000313" key="2">
    <source>
        <dbReference type="Proteomes" id="UP001500274"/>
    </source>
</evidence>
<protein>
    <recommendedName>
        <fullName evidence="3">Transcriptional regulator, AbiEi antitoxin, Type IV TA system</fullName>
    </recommendedName>
</protein>
<reference evidence="1 2" key="1">
    <citation type="journal article" date="2019" name="Int. J. Syst. Evol. Microbiol.">
        <title>The Global Catalogue of Microorganisms (GCM) 10K type strain sequencing project: providing services to taxonomists for standard genome sequencing and annotation.</title>
        <authorList>
            <consortium name="The Broad Institute Genomics Platform"/>
            <consortium name="The Broad Institute Genome Sequencing Center for Infectious Disease"/>
            <person name="Wu L."/>
            <person name="Ma J."/>
        </authorList>
    </citation>
    <scope>NUCLEOTIDE SEQUENCE [LARGE SCALE GENOMIC DNA]</scope>
    <source>
        <strain evidence="1 2">JCM 16365</strain>
    </source>
</reference>